<evidence type="ECO:0000259" key="8">
    <source>
        <dbReference type="PROSITE" id="PS50928"/>
    </source>
</evidence>
<keyword evidence="2 7" id="KW-0813">Transport</keyword>
<comment type="caution">
    <text evidence="9">The sequence shown here is derived from an EMBL/GenBank/DDBJ whole genome shotgun (WGS) entry which is preliminary data.</text>
</comment>
<dbReference type="InterPro" id="IPR050809">
    <property type="entry name" value="UgpAE/MalFG_permease"/>
</dbReference>
<evidence type="ECO:0000313" key="10">
    <source>
        <dbReference type="Proteomes" id="UP001519344"/>
    </source>
</evidence>
<dbReference type="Pfam" id="PF00528">
    <property type="entry name" value="BPD_transp_1"/>
    <property type="match status" value="1"/>
</dbReference>
<keyword evidence="4 7" id="KW-0812">Transmembrane</keyword>
<dbReference type="SUPFAM" id="SSF161098">
    <property type="entry name" value="MetI-like"/>
    <property type="match status" value="1"/>
</dbReference>
<keyword evidence="3" id="KW-1003">Cell membrane</keyword>
<dbReference type="PANTHER" id="PTHR43227:SF11">
    <property type="entry name" value="BLL4140 PROTEIN"/>
    <property type="match status" value="1"/>
</dbReference>
<keyword evidence="10" id="KW-1185">Reference proteome</keyword>
<comment type="subcellular location">
    <subcellularLocation>
        <location evidence="1 7">Cell membrane</location>
        <topology evidence="1 7">Multi-pass membrane protein</topology>
    </subcellularLocation>
</comment>
<sequence>MPHTPLDNIQSAPMITSRRFTHPTAKSLQPRRRFKQNMPLLIMFVPVIAYFIIFRYFPILGNIIAFKNYNLMDGIWGSPWVGLKYFKALFSQPQTLTIIRNTVTLSLLSIAAGFPFPIIIAILLNEVRAMRFKKIVQTLIYVPHFFSWVIVGGIVVTIFSQQSGIVNKLLELWTGHTTAFLYQEHSWIAIFLGSGIWKEAGWGAIIYLAALTSIDTHLYESASIDGASKWKQIWYVTLPGIRSTIILMLILSMGNVMEVGFDHVYTLQNAAVSDVSNVISTYIYIVGVQGGQYSLTTAVGLFESLVGFFFVVLANQLARKFDQGLW</sequence>
<accession>A0ABS4I3R2</accession>
<protein>
    <submittedName>
        <fullName evidence="9">Aldouronate transport system permease protein</fullName>
    </submittedName>
</protein>
<proteinExistence type="inferred from homology"/>
<feature type="transmembrane region" description="Helical" evidence="7">
    <location>
        <begin position="186"/>
        <end position="212"/>
    </location>
</feature>
<dbReference type="InterPro" id="IPR000515">
    <property type="entry name" value="MetI-like"/>
</dbReference>
<evidence type="ECO:0000256" key="1">
    <source>
        <dbReference type="ARBA" id="ARBA00004651"/>
    </source>
</evidence>
<evidence type="ECO:0000313" key="9">
    <source>
        <dbReference type="EMBL" id="MBP1965572.1"/>
    </source>
</evidence>
<feature type="domain" description="ABC transmembrane type-1" evidence="8">
    <location>
        <begin position="99"/>
        <end position="314"/>
    </location>
</feature>
<dbReference type="InterPro" id="IPR035906">
    <property type="entry name" value="MetI-like_sf"/>
</dbReference>
<organism evidence="9 10">
    <name type="scientific">Paenibacillus aceris</name>
    <dbReference type="NCBI Taxonomy" id="869555"/>
    <lineage>
        <taxon>Bacteria</taxon>
        <taxon>Bacillati</taxon>
        <taxon>Bacillota</taxon>
        <taxon>Bacilli</taxon>
        <taxon>Bacillales</taxon>
        <taxon>Paenibacillaceae</taxon>
        <taxon>Paenibacillus</taxon>
    </lineage>
</organism>
<evidence type="ECO:0000256" key="7">
    <source>
        <dbReference type="RuleBase" id="RU363032"/>
    </source>
</evidence>
<evidence type="ECO:0000256" key="3">
    <source>
        <dbReference type="ARBA" id="ARBA00022475"/>
    </source>
</evidence>
<feature type="transmembrane region" description="Helical" evidence="7">
    <location>
        <begin position="145"/>
        <end position="166"/>
    </location>
</feature>
<comment type="similarity">
    <text evidence="7">Belongs to the binding-protein-dependent transport system permease family.</text>
</comment>
<dbReference type="PANTHER" id="PTHR43227">
    <property type="entry name" value="BLL4140 PROTEIN"/>
    <property type="match status" value="1"/>
</dbReference>
<keyword evidence="6 7" id="KW-0472">Membrane</keyword>
<evidence type="ECO:0000256" key="2">
    <source>
        <dbReference type="ARBA" id="ARBA00022448"/>
    </source>
</evidence>
<name>A0ABS4I3R2_9BACL</name>
<feature type="transmembrane region" description="Helical" evidence="7">
    <location>
        <begin position="103"/>
        <end position="124"/>
    </location>
</feature>
<evidence type="ECO:0000256" key="5">
    <source>
        <dbReference type="ARBA" id="ARBA00022989"/>
    </source>
</evidence>
<gene>
    <name evidence="9" type="ORF">J2Z65_004817</name>
</gene>
<evidence type="ECO:0000256" key="4">
    <source>
        <dbReference type="ARBA" id="ARBA00022692"/>
    </source>
</evidence>
<feature type="transmembrane region" description="Helical" evidence="7">
    <location>
        <begin position="293"/>
        <end position="314"/>
    </location>
</feature>
<feature type="transmembrane region" description="Helical" evidence="7">
    <location>
        <begin position="233"/>
        <end position="253"/>
    </location>
</feature>
<dbReference type="PROSITE" id="PS50928">
    <property type="entry name" value="ABC_TM1"/>
    <property type="match status" value="1"/>
</dbReference>
<dbReference type="EMBL" id="JAGGKV010000015">
    <property type="protein sequence ID" value="MBP1965572.1"/>
    <property type="molecule type" value="Genomic_DNA"/>
</dbReference>
<dbReference type="Gene3D" id="1.10.3720.10">
    <property type="entry name" value="MetI-like"/>
    <property type="match status" value="1"/>
</dbReference>
<dbReference type="CDD" id="cd06261">
    <property type="entry name" value="TM_PBP2"/>
    <property type="match status" value="1"/>
</dbReference>
<reference evidence="9 10" key="1">
    <citation type="submission" date="2021-03" db="EMBL/GenBank/DDBJ databases">
        <title>Genomic Encyclopedia of Type Strains, Phase IV (KMG-IV): sequencing the most valuable type-strain genomes for metagenomic binning, comparative biology and taxonomic classification.</title>
        <authorList>
            <person name="Goeker M."/>
        </authorList>
    </citation>
    <scope>NUCLEOTIDE SEQUENCE [LARGE SCALE GENOMIC DNA]</scope>
    <source>
        <strain evidence="9 10">DSM 24950</strain>
    </source>
</reference>
<evidence type="ECO:0000256" key="6">
    <source>
        <dbReference type="ARBA" id="ARBA00023136"/>
    </source>
</evidence>
<dbReference type="Proteomes" id="UP001519344">
    <property type="component" value="Unassembled WGS sequence"/>
</dbReference>
<feature type="transmembrane region" description="Helical" evidence="7">
    <location>
        <begin position="40"/>
        <end position="66"/>
    </location>
</feature>
<keyword evidence="5 7" id="KW-1133">Transmembrane helix</keyword>